<dbReference type="CDD" id="cd06240">
    <property type="entry name" value="M14-like"/>
    <property type="match status" value="1"/>
</dbReference>
<evidence type="ECO:0000259" key="3">
    <source>
        <dbReference type="Pfam" id="PF00246"/>
    </source>
</evidence>
<gene>
    <name evidence="4" type="ORF">SAMN05421819_2703</name>
</gene>
<evidence type="ECO:0000256" key="1">
    <source>
        <dbReference type="SAM" id="MobiDB-lite"/>
    </source>
</evidence>
<name>A0A1H5ZJ71_9BACT</name>
<keyword evidence="2" id="KW-0732">Signal</keyword>
<dbReference type="GO" id="GO:0008270">
    <property type="term" value="F:zinc ion binding"/>
    <property type="evidence" value="ECO:0007669"/>
    <property type="project" value="InterPro"/>
</dbReference>
<keyword evidence="4" id="KW-0121">Carboxypeptidase</keyword>
<dbReference type="Gene3D" id="3.40.630.10">
    <property type="entry name" value="Zn peptidases"/>
    <property type="match status" value="1"/>
</dbReference>
<dbReference type="SUPFAM" id="SSF52317">
    <property type="entry name" value="Class I glutamine amidotransferase-like"/>
    <property type="match status" value="1"/>
</dbReference>
<keyword evidence="4" id="KW-0645">Protease</keyword>
<dbReference type="OrthoDB" id="9758209at2"/>
<evidence type="ECO:0000256" key="2">
    <source>
        <dbReference type="SAM" id="SignalP"/>
    </source>
</evidence>
<proteinExistence type="predicted"/>
<feature type="region of interest" description="Disordered" evidence="1">
    <location>
        <begin position="676"/>
        <end position="699"/>
    </location>
</feature>
<evidence type="ECO:0000313" key="4">
    <source>
        <dbReference type="EMBL" id="SEG36583.1"/>
    </source>
</evidence>
<reference evidence="4 5" key="1">
    <citation type="submission" date="2016-10" db="EMBL/GenBank/DDBJ databases">
        <authorList>
            <person name="de Groot N.N."/>
        </authorList>
    </citation>
    <scope>NUCLEOTIDE SEQUENCE [LARGE SCALE GENOMIC DNA]</scope>
    <source>
        <strain evidence="4 5">DSM 22489</strain>
    </source>
</reference>
<dbReference type="EMBL" id="FNVA01000004">
    <property type="protein sequence ID" value="SEG36583.1"/>
    <property type="molecule type" value="Genomic_DNA"/>
</dbReference>
<dbReference type="AlphaFoldDB" id="A0A1H5ZJ71"/>
<dbReference type="GO" id="GO:0006508">
    <property type="term" value="P:proteolysis"/>
    <property type="evidence" value="ECO:0007669"/>
    <property type="project" value="InterPro"/>
</dbReference>
<dbReference type="InterPro" id="IPR000834">
    <property type="entry name" value="Peptidase_M14"/>
</dbReference>
<dbReference type="SUPFAM" id="SSF53187">
    <property type="entry name" value="Zn-dependent exopeptidases"/>
    <property type="match status" value="1"/>
</dbReference>
<feature type="chain" id="PRO_5009291590" evidence="2">
    <location>
        <begin position="20"/>
        <end position="866"/>
    </location>
</feature>
<dbReference type="GO" id="GO:0004181">
    <property type="term" value="F:metallocarboxypeptidase activity"/>
    <property type="evidence" value="ECO:0007669"/>
    <property type="project" value="InterPro"/>
</dbReference>
<feature type="domain" description="Peptidase M14" evidence="3">
    <location>
        <begin position="50"/>
        <end position="182"/>
    </location>
</feature>
<keyword evidence="5" id="KW-1185">Reference proteome</keyword>
<sequence length="866" mass="95524">MRLLRSCALLAAFAATTTAGLSQSVTSPEKFFGFQLGADRKMARWDKIVDYYAVLEKESGGKMKVINMGPTENGNPFLMVIITSAKNLADIKTIQKNNLTLVHPQNTPEAEIKKIIATGKVVIVQSMSMHATEIGGTQMAPELAYDMISRTDEDTKRILDNVVLIEVPCFNPDGELMVTDWYNKTLGTPYEGSNYPSLYAKYIGHDDNRDALLTSMRESQYMASLLFTDWRPEVYVDHHHMGSYGPRISLPPYAEPSRPYGDPLMWREIAWYGAQMAYKETENGYTGAINNAIYSGWGHFGFHWITPFHNIDGMLTESASAKLATPLYVLPEQLQGNTRGLPKYEEETIFPDPWPGGWWHLRDIVNMQKTAAWAAMDIAARNRETVLYNAYQKAINQTKRGAANPLNEYVIPANQFDPITVNFMIQKLLVQGIDIQKTEKPFTTPDGHYYEAGTFIIPLAQPKMGLIRNLLDKNFFPDNDWTRDKNGDPIRPYDLSTDALNEFMGVRVDHISGPLKVDAKFITEAPTPAGKLEPGKAGYVLSAKLDATFLAVNQLQQKGIKVSRIDADTTGLTKGDFLVTGGAEADLKSIAKETGVDFNPVTAVPSVGTHALKRLHLGLYQRYYGGNVDEGWTRWLLEHFDYDYNNIFDPELKKGDLNAKYDVIILPDDATSTLTGEAAAGGGGRGGGGGYGPNPSEFPAEYRSGFGEEGVKALKDFVQKGGTVITLGQASNFAIDKLGVRARNAIASLPTKQFWCPGSTLKVTVDNSNPLAYGMPSDALALYLQGDPVFDIPSNNSSEKYSVIVSYGKRDILQSGWLVGEGNITGKAAMLSAEMGKGKVVLVGFRTQHRAQTYGTFKLLFNSLVN</sequence>
<protein>
    <submittedName>
        <fullName evidence="4">Zinc carboxypeptidase</fullName>
    </submittedName>
</protein>
<dbReference type="Proteomes" id="UP000236728">
    <property type="component" value="Unassembled WGS sequence"/>
</dbReference>
<feature type="signal peptide" evidence="2">
    <location>
        <begin position="1"/>
        <end position="19"/>
    </location>
</feature>
<evidence type="ECO:0000313" key="5">
    <source>
        <dbReference type="Proteomes" id="UP000236728"/>
    </source>
</evidence>
<dbReference type="RefSeq" id="WP_103933574.1">
    <property type="nucleotide sequence ID" value="NZ_FNVA01000004.1"/>
</dbReference>
<keyword evidence="4" id="KW-0378">Hydrolase</keyword>
<dbReference type="Pfam" id="PF00246">
    <property type="entry name" value="Peptidase_M14"/>
    <property type="match status" value="1"/>
</dbReference>
<dbReference type="InterPro" id="IPR029062">
    <property type="entry name" value="Class_I_gatase-like"/>
</dbReference>
<organism evidence="4 5">
    <name type="scientific">Bryocella elongata</name>
    <dbReference type="NCBI Taxonomy" id="863522"/>
    <lineage>
        <taxon>Bacteria</taxon>
        <taxon>Pseudomonadati</taxon>
        <taxon>Acidobacteriota</taxon>
        <taxon>Terriglobia</taxon>
        <taxon>Terriglobales</taxon>
        <taxon>Acidobacteriaceae</taxon>
        <taxon>Bryocella</taxon>
    </lineage>
</organism>
<feature type="compositionally biased region" description="Gly residues" evidence="1">
    <location>
        <begin position="679"/>
        <end position="692"/>
    </location>
</feature>
<accession>A0A1H5ZJ71</accession>